<protein>
    <recommendedName>
        <fullName evidence="3">Protein MIS12 homolog</fullName>
    </recommendedName>
</protein>
<evidence type="ECO:0000256" key="6">
    <source>
        <dbReference type="ARBA" id="ARBA00022776"/>
    </source>
</evidence>
<evidence type="ECO:0000313" key="13">
    <source>
        <dbReference type="EMBL" id="GCB79139.1"/>
    </source>
</evidence>
<evidence type="ECO:0000256" key="9">
    <source>
        <dbReference type="ARBA" id="ARBA00023306"/>
    </source>
</evidence>
<dbReference type="GO" id="GO:0051382">
    <property type="term" value="P:kinetochore assembly"/>
    <property type="evidence" value="ECO:0007669"/>
    <property type="project" value="TreeGrafter"/>
</dbReference>
<accession>A0A401Q137</accession>
<dbReference type="OMA" id="CMLRIYS"/>
<keyword evidence="4" id="KW-0158">Chromosome</keyword>
<dbReference type="AlphaFoldDB" id="A0A401Q137"/>
<dbReference type="PANTHER" id="PTHR14527">
    <property type="entry name" value="PROTEIN MIS12 HOMOLOG"/>
    <property type="match status" value="1"/>
</dbReference>
<dbReference type="GO" id="GO:0000070">
    <property type="term" value="P:mitotic sister chromatid segregation"/>
    <property type="evidence" value="ECO:0007669"/>
    <property type="project" value="TreeGrafter"/>
</dbReference>
<keyword evidence="5" id="KW-0132">Cell division</keyword>
<keyword evidence="7" id="KW-0995">Kinetochore</keyword>
<dbReference type="InterPro" id="IPR008685">
    <property type="entry name" value="Centromere_Mis12"/>
</dbReference>
<reference evidence="13 14" key="1">
    <citation type="journal article" date="2018" name="Nat. Ecol. Evol.">
        <title>Shark genomes provide insights into elasmobranch evolution and the origin of vertebrates.</title>
        <authorList>
            <person name="Hara Y"/>
            <person name="Yamaguchi K"/>
            <person name="Onimaru K"/>
            <person name="Kadota M"/>
            <person name="Koyanagi M"/>
            <person name="Keeley SD"/>
            <person name="Tatsumi K"/>
            <person name="Tanaka K"/>
            <person name="Motone F"/>
            <person name="Kageyama Y"/>
            <person name="Nozu R"/>
            <person name="Adachi N"/>
            <person name="Nishimura O"/>
            <person name="Nakagawa R"/>
            <person name="Tanegashima C"/>
            <person name="Kiyatake I"/>
            <person name="Matsumoto R"/>
            <person name="Murakumo K"/>
            <person name="Nishida K"/>
            <person name="Terakita A"/>
            <person name="Kuratani S"/>
            <person name="Sato K"/>
            <person name="Hyodo S Kuraku.S."/>
        </authorList>
    </citation>
    <scope>NUCLEOTIDE SEQUENCE [LARGE SCALE GENOMIC DNA]</scope>
</reference>
<feature type="coiled-coil region" evidence="11">
    <location>
        <begin position="101"/>
        <end position="156"/>
    </location>
</feature>
<keyword evidence="14" id="KW-1185">Reference proteome</keyword>
<keyword evidence="10" id="KW-0137">Centromere</keyword>
<keyword evidence="9" id="KW-0131">Cell cycle</keyword>
<evidence type="ECO:0000256" key="10">
    <source>
        <dbReference type="ARBA" id="ARBA00023328"/>
    </source>
</evidence>
<dbReference type="OrthoDB" id="1884855at2759"/>
<name>A0A401Q137_SCYTO</name>
<dbReference type="EMBL" id="BFAA01017239">
    <property type="protein sequence ID" value="GCB79139.1"/>
    <property type="molecule type" value="Genomic_DNA"/>
</dbReference>
<organism evidence="13 14">
    <name type="scientific">Scyliorhinus torazame</name>
    <name type="common">Cloudy catshark</name>
    <name type="synonym">Catulus torazame</name>
    <dbReference type="NCBI Taxonomy" id="75743"/>
    <lineage>
        <taxon>Eukaryota</taxon>
        <taxon>Metazoa</taxon>
        <taxon>Chordata</taxon>
        <taxon>Craniata</taxon>
        <taxon>Vertebrata</taxon>
        <taxon>Chondrichthyes</taxon>
        <taxon>Elasmobranchii</taxon>
        <taxon>Galeomorphii</taxon>
        <taxon>Galeoidea</taxon>
        <taxon>Carcharhiniformes</taxon>
        <taxon>Scyliorhinidae</taxon>
        <taxon>Scyliorhinus</taxon>
    </lineage>
</organism>
<evidence type="ECO:0000256" key="3">
    <source>
        <dbReference type="ARBA" id="ARBA00013793"/>
    </source>
</evidence>
<comment type="caution">
    <text evidence="13">The sequence shown here is derived from an EMBL/GenBank/DDBJ whole genome shotgun (WGS) entry which is preliminary data.</text>
</comment>
<evidence type="ECO:0000313" key="14">
    <source>
        <dbReference type="Proteomes" id="UP000288216"/>
    </source>
</evidence>
<evidence type="ECO:0000256" key="1">
    <source>
        <dbReference type="ARBA" id="ARBA00004629"/>
    </source>
</evidence>
<dbReference type="GO" id="GO:0005634">
    <property type="term" value="C:nucleus"/>
    <property type="evidence" value="ECO:0007669"/>
    <property type="project" value="InterPro"/>
</dbReference>
<dbReference type="Pfam" id="PF05859">
    <property type="entry name" value="Mis12"/>
    <property type="match status" value="1"/>
</dbReference>
<evidence type="ECO:0000256" key="8">
    <source>
        <dbReference type="ARBA" id="ARBA00023054"/>
    </source>
</evidence>
<dbReference type="GO" id="GO:0000444">
    <property type="term" value="C:MIS12/MIND type complex"/>
    <property type="evidence" value="ECO:0007669"/>
    <property type="project" value="TreeGrafter"/>
</dbReference>
<feature type="region of interest" description="Disordered" evidence="12">
    <location>
        <begin position="231"/>
        <end position="251"/>
    </location>
</feature>
<gene>
    <name evidence="13" type="ORF">scyTo_0020755</name>
</gene>
<evidence type="ECO:0000256" key="5">
    <source>
        <dbReference type="ARBA" id="ARBA00022618"/>
    </source>
</evidence>
<dbReference type="STRING" id="75743.A0A401Q137"/>
<dbReference type="GO" id="GO:0051301">
    <property type="term" value="P:cell division"/>
    <property type="evidence" value="ECO:0007669"/>
    <property type="project" value="UniProtKB-KW"/>
</dbReference>
<evidence type="ECO:0000256" key="4">
    <source>
        <dbReference type="ARBA" id="ARBA00022454"/>
    </source>
</evidence>
<dbReference type="Proteomes" id="UP000288216">
    <property type="component" value="Unassembled WGS sequence"/>
</dbReference>
<evidence type="ECO:0000256" key="2">
    <source>
        <dbReference type="ARBA" id="ARBA00008643"/>
    </source>
</evidence>
<evidence type="ECO:0000256" key="12">
    <source>
        <dbReference type="SAM" id="MobiDB-lite"/>
    </source>
</evidence>
<keyword evidence="6" id="KW-0498">Mitosis</keyword>
<dbReference type="PANTHER" id="PTHR14527:SF2">
    <property type="entry name" value="PROTEIN MIS12 HOMOLOG"/>
    <property type="match status" value="1"/>
</dbReference>
<keyword evidence="8 11" id="KW-0175">Coiled coil</keyword>
<evidence type="ECO:0000256" key="11">
    <source>
        <dbReference type="SAM" id="Coils"/>
    </source>
</evidence>
<evidence type="ECO:0000256" key="7">
    <source>
        <dbReference type="ARBA" id="ARBA00022838"/>
    </source>
</evidence>
<comment type="similarity">
    <text evidence="2">Belongs to the mis12 family.</text>
</comment>
<sequence>MAERLMTYETQFFGFSPQTCVLRVSSGIQDSLLDVMLVVERVIFKKLKEMPENSITPSQIRFCTENFLQLMKERFDMIFERVEQGILQRIFYIPENVLLPEDKAQEQYPYTEEECQELQAEIAQLEHSYRCEMMAKQALQVELEEQKLTELKLEQRIHWFNNLDNTWKNNAVSNVPESLIFVRELTQKVPVILQKIQEKYKNELKHERAASENEQEEKETSKILMILGQGAGNPDPHSHHNLRGSNTAFLM</sequence>
<proteinExistence type="inferred from homology"/>
<comment type="subcellular location">
    <subcellularLocation>
        <location evidence="1">Chromosome</location>
        <location evidence="1">Centromere</location>
        <location evidence="1">Kinetochore</location>
    </subcellularLocation>
</comment>